<dbReference type="Proteomes" id="UP001500655">
    <property type="component" value="Unassembled WGS sequence"/>
</dbReference>
<comment type="caution">
    <text evidence="2">The sequence shown here is derived from an EMBL/GenBank/DDBJ whole genome shotgun (WGS) entry which is preliminary data.</text>
</comment>
<dbReference type="EMBL" id="BAAALS010000001">
    <property type="protein sequence ID" value="GAA1735813.1"/>
    <property type="molecule type" value="Genomic_DNA"/>
</dbReference>
<proteinExistence type="predicted"/>
<reference evidence="2 3" key="1">
    <citation type="journal article" date="2019" name="Int. J. Syst. Evol. Microbiol.">
        <title>The Global Catalogue of Microorganisms (GCM) 10K type strain sequencing project: providing services to taxonomists for standard genome sequencing and annotation.</title>
        <authorList>
            <consortium name="The Broad Institute Genomics Platform"/>
            <consortium name="The Broad Institute Genome Sequencing Center for Infectious Disease"/>
            <person name="Wu L."/>
            <person name="Ma J."/>
        </authorList>
    </citation>
    <scope>NUCLEOTIDE SEQUENCE [LARGE SCALE GENOMIC DNA]</scope>
    <source>
        <strain evidence="2 3">JCM 13249</strain>
    </source>
</reference>
<evidence type="ECO:0000256" key="1">
    <source>
        <dbReference type="SAM" id="MobiDB-lite"/>
    </source>
</evidence>
<gene>
    <name evidence="2" type="ORF">GCM10009681_02830</name>
</gene>
<keyword evidence="3" id="KW-1185">Reference proteome</keyword>
<evidence type="ECO:0000313" key="3">
    <source>
        <dbReference type="Proteomes" id="UP001500655"/>
    </source>
</evidence>
<feature type="region of interest" description="Disordered" evidence="1">
    <location>
        <begin position="1"/>
        <end position="49"/>
    </location>
</feature>
<protein>
    <submittedName>
        <fullName evidence="2">Uncharacterized protein</fullName>
    </submittedName>
</protein>
<feature type="compositionally biased region" description="Acidic residues" evidence="1">
    <location>
        <begin position="1"/>
        <end position="10"/>
    </location>
</feature>
<name>A0ABN2JQR9_9ACTN</name>
<feature type="compositionally biased region" description="Basic and acidic residues" evidence="1">
    <location>
        <begin position="32"/>
        <end position="49"/>
    </location>
</feature>
<organism evidence="2 3">
    <name type="scientific">Luedemannella helvata</name>
    <dbReference type="NCBI Taxonomy" id="349315"/>
    <lineage>
        <taxon>Bacteria</taxon>
        <taxon>Bacillati</taxon>
        <taxon>Actinomycetota</taxon>
        <taxon>Actinomycetes</taxon>
        <taxon>Micromonosporales</taxon>
        <taxon>Micromonosporaceae</taxon>
        <taxon>Luedemannella</taxon>
    </lineage>
</organism>
<accession>A0ABN2JQR9</accession>
<sequence length="49" mass="5553">MVDLDDEAPFVDDAPVLPRSTRDDTDAGWGERSSDNDDRLLADRPPHWD</sequence>
<evidence type="ECO:0000313" key="2">
    <source>
        <dbReference type="EMBL" id="GAA1735813.1"/>
    </source>
</evidence>